<sequence length="60" mass="6503">MANAQPVGLLLPHGYLPVGLVLSDQVAPYLSTEAKDPTYQGVFNKVGGGDDTFRWQSRVQ</sequence>
<name>A0A080ZZD7_PHYNI</name>
<dbReference type="EMBL" id="ANJA01002121">
    <property type="protein sequence ID" value="ETO71998.1"/>
    <property type="molecule type" value="Genomic_DNA"/>
</dbReference>
<proteinExistence type="predicted"/>
<gene>
    <name evidence="1" type="ORF">F444_11776</name>
</gene>
<protein>
    <submittedName>
        <fullName evidence="1">Uncharacterized protein</fullName>
    </submittedName>
</protein>
<dbReference type="AlphaFoldDB" id="A0A080ZZD7"/>
<dbReference type="Proteomes" id="UP000028582">
    <property type="component" value="Unassembled WGS sequence"/>
</dbReference>
<evidence type="ECO:0000313" key="1">
    <source>
        <dbReference type="EMBL" id="ETO71998.1"/>
    </source>
</evidence>
<comment type="caution">
    <text evidence="1">The sequence shown here is derived from an EMBL/GenBank/DDBJ whole genome shotgun (WGS) entry which is preliminary data.</text>
</comment>
<reference evidence="1 2" key="1">
    <citation type="submission" date="2013-11" db="EMBL/GenBank/DDBJ databases">
        <title>The Genome Sequence of Phytophthora parasitica P1976.</title>
        <authorList>
            <consortium name="The Broad Institute Genomics Platform"/>
            <person name="Russ C."/>
            <person name="Tyler B."/>
            <person name="Panabieres F."/>
            <person name="Shan W."/>
            <person name="Tripathy S."/>
            <person name="Grunwald N."/>
            <person name="Machado M."/>
            <person name="Johnson C.S."/>
            <person name="Walker B."/>
            <person name="Young S."/>
            <person name="Zeng Q."/>
            <person name="Gargeya S."/>
            <person name="Fitzgerald M."/>
            <person name="Haas B."/>
            <person name="Abouelleil A."/>
            <person name="Allen A.W."/>
            <person name="Alvarado L."/>
            <person name="Arachchi H.M."/>
            <person name="Berlin A.M."/>
            <person name="Chapman S.B."/>
            <person name="Gainer-Dewar J."/>
            <person name="Goldberg J."/>
            <person name="Griggs A."/>
            <person name="Gujja S."/>
            <person name="Hansen M."/>
            <person name="Howarth C."/>
            <person name="Imamovic A."/>
            <person name="Ireland A."/>
            <person name="Larimer J."/>
            <person name="McCowan C."/>
            <person name="Murphy C."/>
            <person name="Pearson M."/>
            <person name="Poon T.W."/>
            <person name="Priest M."/>
            <person name="Roberts A."/>
            <person name="Saif S."/>
            <person name="Shea T."/>
            <person name="Sisk P."/>
            <person name="Sykes S."/>
            <person name="Wortman J."/>
            <person name="Nusbaum C."/>
            <person name="Birren B."/>
        </authorList>
    </citation>
    <scope>NUCLEOTIDE SEQUENCE [LARGE SCALE GENOMIC DNA]</scope>
    <source>
        <strain evidence="1 2">P1976</strain>
    </source>
</reference>
<organism evidence="1 2">
    <name type="scientific">Phytophthora nicotianae P1976</name>
    <dbReference type="NCBI Taxonomy" id="1317066"/>
    <lineage>
        <taxon>Eukaryota</taxon>
        <taxon>Sar</taxon>
        <taxon>Stramenopiles</taxon>
        <taxon>Oomycota</taxon>
        <taxon>Peronosporomycetes</taxon>
        <taxon>Peronosporales</taxon>
        <taxon>Peronosporaceae</taxon>
        <taxon>Phytophthora</taxon>
    </lineage>
</organism>
<evidence type="ECO:0000313" key="2">
    <source>
        <dbReference type="Proteomes" id="UP000028582"/>
    </source>
</evidence>
<accession>A0A080ZZD7</accession>